<keyword evidence="2" id="KW-1185">Reference proteome</keyword>
<evidence type="ECO:0000313" key="2">
    <source>
        <dbReference type="Proteomes" id="UP000000233"/>
    </source>
</evidence>
<dbReference type="SUPFAM" id="SSF56925">
    <property type="entry name" value="OMPA-like"/>
    <property type="match status" value="1"/>
</dbReference>
<gene>
    <name evidence="1" type="ordered locus">PST_3178</name>
</gene>
<dbReference type="InterPro" id="IPR011250">
    <property type="entry name" value="OMP/PagP_B-barrel"/>
</dbReference>
<dbReference type="Pfam" id="PF09411">
    <property type="entry name" value="PagL"/>
    <property type="match status" value="1"/>
</dbReference>
<dbReference type="eggNOG" id="COG3637">
    <property type="taxonomic scope" value="Bacteria"/>
</dbReference>
<name>A4VPB5_STUS1</name>
<proteinExistence type="predicted"/>
<evidence type="ECO:0000313" key="1">
    <source>
        <dbReference type="EMBL" id="ABP80816.1"/>
    </source>
</evidence>
<dbReference type="HOGENOM" id="CLU_093405_1_0_6"/>
<dbReference type="EMBL" id="CP000304">
    <property type="protein sequence ID" value="ABP80816.1"/>
    <property type="molecule type" value="Genomic_DNA"/>
</dbReference>
<dbReference type="AlphaFoldDB" id="A4VPB5"/>
<dbReference type="InterPro" id="IPR018550">
    <property type="entry name" value="Lipid-A_deacylase-rel"/>
</dbReference>
<accession>A4VPB5</accession>
<dbReference type="Proteomes" id="UP000000233">
    <property type="component" value="Chromosome"/>
</dbReference>
<dbReference type="KEGG" id="psa:PST_3178"/>
<dbReference type="Gene3D" id="2.40.160.20">
    <property type="match status" value="1"/>
</dbReference>
<organism evidence="1 2">
    <name type="scientific">Stutzerimonas stutzeri (strain A1501)</name>
    <name type="common">Pseudomonas stutzeri</name>
    <dbReference type="NCBI Taxonomy" id="379731"/>
    <lineage>
        <taxon>Bacteria</taxon>
        <taxon>Pseudomonadati</taxon>
        <taxon>Pseudomonadota</taxon>
        <taxon>Gammaproteobacteria</taxon>
        <taxon>Pseudomonadales</taxon>
        <taxon>Pseudomonadaceae</taxon>
        <taxon>Stutzerimonas</taxon>
    </lineage>
</organism>
<reference evidence="1 2" key="1">
    <citation type="journal article" date="2008" name="Proc. Natl. Acad. Sci. U.S.A.">
        <title>Nitrogen fixation island and rhizosphere competence traits in the genome of root-associated Pseudomonas stutzeri A1501.</title>
        <authorList>
            <person name="Yan Y."/>
            <person name="Yang J."/>
            <person name="Dou Y."/>
            <person name="Chen M."/>
            <person name="Ping S."/>
            <person name="Peng J."/>
            <person name="Lu W."/>
            <person name="Zhang W."/>
            <person name="Yao Z."/>
            <person name="Li H."/>
            <person name="Liu W."/>
            <person name="He S."/>
            <person name="Geng L."/>
            <person name="Zhang X."/>
            <person name="Yang F."/>
            <person name="Yu H."/>
            <person name="Zhan Y."/>
            <person name="Li D."/>
            <person name="Lin Z."/>
            <person name="Wang Y."/>
            <person name="Elmerich C."/>
            <person name="Lin M."/>
            <person name="Jin Q."/>
        </authorList>
    </citation>
    <scope>NUCLEOTIDE SEQUENCE [LARGE SCALE GENOMIC DNA]</scope>
    <source>
        <strain evidence="1 2">A1501</strain>
    </source>
</reference>
<sequence>MLWSSSSPARNSKRSAVSQLMLAPNNQTNAVFDKEVPMKKLFSLAAVAALSVGQMAAAHAVDFTVAVGQTDESTMTYRLGAQFDFGTSWFQTSVGRLTGYWDAGYTYWEGDDSSSNHSVSLAPVFVYEFAGESVKPYVEAGIGVAAFENTEVEGNRLGSSFQFEDRIGAGLRFAGGHEVGIRAIHYSNAGIKKPNDGIESYALHYRMAF</sequence>
<protein>
    <submittedName>
        <fullName evidence="1">NAD-dependent aldehyde dehydrogenase</fullName>
    </submittedName>
</protein>